<name>A0A0R2NIA3_9LACO</name>
<keyword evidence="1" id="KW-1133">Transmembrane helix</keyword>
<keyword evidence="1" id="KW-0472">Membrane</keyword>
<keyword evidence="1" id="KW-0812">Transmembrane</keyword>
<dbReference type="Pfam" id="PF22564">
    <property type="entry name" value="HAAS"/>
    <property type="match status" value="1"/>
</dbReference>
<feature type="transmembrane region" description="Helical" evidence="1">
    <location>
        <begin position="116"/>
        <end position="136"/>
    </location>
</feature>
<feature type="transmembrane region" description="Helical" evidence="1">
    <location>
        <begin position="170"/>
        <end position="189"/>
    </location>
</feature>
<reference evidence="2 3" key="1">
    <citation type="journal article" date="2015" name="Genome Announc.">
        <title>Expanding the biotechnology potential of lactobacilli through comparative genomics of 213 strains and associated genera.</title>
        <authorList>
            <person name="Sun Z."/>
            <person name="Harris H.M."/>
            <person name="McCann A."/>
            <person name="Guo C."/>
            <person name="Argimon S."/>
            <person name="Zhang W."/>
            <person name="Yang X."/>
            <person name="Jeffery I.B."/>
            <person name="Cooney J.C."/>
            <person name="Kagawa T.F."/>
            <person name="Liu W."/>
            <person name="Song Y."/>
            <person name="Salvetti E."/>
            <person name="Wrobel A."/>
            <person name="Rasinkangas P."/>
            <person name="Parkhill J."/>
            <person name="Rea M.C."/>
            <person name="O'Sullivan O."/>
            <person name="Ritari J."/>
            <person name="Douillard F.P."/>
            <person name="Paul Ross R."/>
            <person name="Yang R."/>
            <person name="Briner A.E."/>
            <person name="Felis G.E."/>
            <person name="de Vos W.M."/>
            <person name="Barrangou R."/>
            <person name="Klaenhammer T.R."/>
            <person name="Caufield P.W."/>
            <person name="Cui Y."/>
            <person name="Zhang H."/>
            <person name="O'Toole P.W."/>
        </authorList>
    </citation>
    <scope>NUCLEOTIDE SEQUENCE [LARGE SCALE GENOMIC DNA]</scope>
    <source>
        <strain evidence="2 3">DSM 21115</strain>
    </source>
</reference>
<sequence length="213" mass="23605">MTDYLHKFAALLVQLNDTERDEVLEFYREYILDAQLDTYEDCVAELGTPKQLARKVLADYSIRFNENLQDSDSSKPQKSKAGVRAIWLVVLALLSTPITIPALIVIMAILFAVAAVVFALGVALVCGLFGLTILGFGMLTAGIGVFGQSIWVACFYIGTGLAIIGGELLILPLVVWFISLIIQGVSKVVQRLYHRFVKRNRAERGGRHHEKNH</sequence>
<accession>A0A0R2NIA3</accession>
<gene>
    <name evidence="2" type="ORF">DY78_GL001188</name>
</gene>
<feature type="transmembrane region" description="Helical" evidence="1">
    <location>
        <begin position="85"/>
        <end position="110"/>
    </location>
</feature>
<protein>
    <recommendedName>
        <fullName evidence="4">Integral membrane protein</fullName>
    </recommendedName>
</protein>
<feature type="transmembrane region" description="Helical" evidence="1">
    <location>
        <begin position="143"/>
        <end position="164"/>
    </location>
</feature>
<keyword evidence="3" id="KW-1185">Reference proteome</keyword>
<evidence type="ECO:0008006" key="4">
    <source>
        <dbReference type="Google" id="ProtNLM"/>
    </source>
</evidence>
<evidence type="ECO:0000256" key="1">
    <source>
        <dbReference type="SAM" id="Phobius"/>
    </source>
</evidence>
<dbReference type="Proteomes" id="UP000050920">
    <property type="component" value="Unassembled WGS sequence"/>
</dbReference>
<dbReference type="EMBL" id="AYGX02000146">
    <property type="protein sequence ID" value="KRO25525.1"/>
    <property type="molecule type" value="Genomic_DNA"/>
</dbReference>
<proteinExistence type="predicted"/>
<evidence type="ECO:0000313" key="2">
    <source>
        <dbReference type="EMBL" id="KRO25525.1"/>
    </source>
</evidence>
<dbReference type="AlphaFoldDB" id="A0A0R2NIA3"/>
<organism evidence="2 3">
    <name type="scientific">Lactiplantibacillus fabifermentans DSM 21115</name>
    <dbReference type="NCBI Taxonomy" id="1413187"/>
    <lineage>
        <taxon>Bacteria</taxon>
        <taxon>Bacillati</taxon>
        <taxon>Bacillota</taxon>
        <taxon>Bacilli</taxon>
        <taxon>Lactobacillales</taxon>
        <taxon>Lactobacillaceae</taxon>
        <taxon>Lactiplantibacillus</taxon>
    </lineage>
</organism>
<evidence type="ECO:0000313" key="3">
    <source>
        <dbReference type="Proteomes" id="UP000050920"/>
    </source>
</evidence>
<comment type="caution">
    <text evidence="2">The sequence shown here is derived from an EMBL/GenBank/DDBJ whole genome shotgun (WGS) entry which is preliminary data.</text>
</comment>
<dbReference type="RefSeq" id="WP_024624532.1">
    <property type="nucleotide sequence ID" value="NZ_AYGX02000146.1"/>
</dbReference>